<name>A0A0N4V0I6_ENTVE</name>
<keyword evidence="9" id="KW-1185">Reference proteome</keyword>
<dbReference type="STRING" id="51028.A0A0N4V0I6"/>
<reference evidence="8 9" key="2">
    <citation type="submission" date="2018-10" db="EMBL/GenBank/DDBJ databases">
        <authorList>
            <consortium name="Pathogen Informatics"/>
        </authorList>
    </citation>
    <scope>NUCLEOTIDE SEQUENCE [LARGE SCALE GENOMIC DNA]</scope>
</reference>
<dbReference type="PROSITE" id="PS50960">
    <property type="entry name" value="HTH_PSQ"/>
    <property type="match status" value="1"/>
</dbReference>
<evidence type="ECO:0000256" key="1">
    <source>
        <dbReference type="ARBA" id="ARBA00004123"/>
    </source>
</evidence>
<evidence type="ECO:0000256" key="2">
    <source>
        <dbReference type="ARBA" id="ARBA00023015"/>
    </source>
</evidence>
<evidence type="ECO:0000256" key="3">
    <source>
        <dbReference type="ARBA" id="ARBA00023125"/>
    </source>
</evidence>
<dbReference type="PANTHER" id="PTHR21545">
    <property type="entry name" value="TRANSCRIPTION FACTOR MLR1/2"/>
    <property type="match status" value="1"/>
</dbReference>
<evidence type="ECO:0000313" key="10">
    <source>
        <dbReference type="WBParaSite" id="EVEC_0000343001-mRNA-1"/>
    </source>
</evidence>
<evidence type="ECO:0000256" key="4">
    <source>
        <dbReference type="ARBA" id="ARBA00023163"/>
    </source>
</evidence>
<feature type="domain" description="HTH psq-type" evidence="7">
    <location>
        <begin position="414"/>
        <end position="466"/>
    </location>
</feature>
<dbReference type="SUPFAM" id="SSF46689">
    <property type="entry name" value="Homeodomain-like"/>
    <property type="match status" value="2"/>
</dbReference>
<evidence type="ECO:0000259" key="7">
    <source>
        <dbReference type="PROSITE" id="PS50960"/>
    </source>
</evidence>
<keyword evidence="5 6" id="KW-0539">Nucleus</keyword>
<sequence>MYSFFYPAYFERHFTTYFWGLVNTGENITNSLLGNILQWSIPDITQPSLMAAQRLASGELLLREWYAANQGFCTTLCKDNSEETINKISSRALASVSNGTTNLLNSSISSYAFGSNIANGRSEYLKNNNFDGTEQARPLCMTGLSDTVFPIEQDEPLDLSSKTTLQMATRNALAARRVRDFDSLEVSSSNVASSSDAPPTSFSTSFVGENKIAAALLANSLRKSTRKSTTKRSYSQADLDAAVKDIRSGLLGTRRASVVYGIPRSTLRNKIYKLDAAEAQSGESSSSKRRKYGIHQTSVLGLRKLKTRKKGANISFDGTEESQSEDASLLKAVRALNGNSDVSKNTLNVGFNHCGYEEDSSNMPSGASSTGWLHNVDSILTVNISANFKPTETDEVKDDHRSLTGINKAEKRPRPKRGQYRKYEKKTLEEAVKSVRRGEMSVHRAGSYYGVPHSTLEYKVKERNLSRPRKYQDCIESSSPESGSFKKRRVASAAAAAAAVISSISNTAGYIERSENEATSSDMITPTIISEK</sequence>
<proteinExistence type="predicted"/>
<dbReference type="OrthoDB" id="10028342at2759"/>
<evidence type="ECO:0000256" key="6">
    <source>
        <dbReference type="PROSITE-ProRule" id="PRU00320"/>
    </source>
</evidence>
<keyword evidence="3 6" id="KW-0238">DNA-binding</keyword>
<protein>
    <submittedName>
        <fullName evidence="10">HTH psq-type domain-containing protein</fullName>
    </submittedName>
</protein>
<dbReference type="Pfam" id="PF05225">
    <property type="entry name" value="HTH_psq"/>
    <property type="match status" value="2"/>
</dbReference>
<dbReference type="InterPro" id="IPR007889">
    <property type="entry name" value="HTH_Psq"/>
</dbReference>
<dbReference type="PANTHER" id="PTHR21545:SF13">
    <property type="entry name" value="ECDYSONE-INDUCED PROTEIN 93F, ISOFORM C"/>
    <property type="match status" value="1"/>
</dbReference>
<dbReference type="FunFam" id="1.10.10.60:FF:000019">
    <property type="entry name" value="Ligand-dependent corepressor isoform 1"/>
    <property type="match status" value="1"/>
</dbReference>
<feature type="DNA-binding region" description="H-T-H motif" evidence="6">
    <location>
        <begin position="442"/>
        <end position="462"/>
    </location>
</feature>
<reference evidence="10" key="1">
    <citation type="submission" date="2017-02" db="UniProtKB">
        <authorList>
            <consortium name="WormBaseParasite"/>
        </authorList>
    </citation>
    <scope>IDENTIFICATION</scope>
</reference>
<evidence type="ECO:0000313" key="8">
    <source>
        <dbReference type="EMBL" id="VDD87995.1"/>
    </source>
</evidence>
<keyword evidence="4" id="KW-0804">Transcription</keyword>
<dbReference type="EMBL" id="UXUI01007517">
    <property type="protein sequence ID" value="VDD87995.1"/>
    <property type="molecule type" value="Genomic_DNA"/>
</dbReference>
<organism evidence="10">
    <name type="scientific">Enterobius vermicularis</name>
    <name type="common">Human pinworm</name>
    <dbReference type="NCBI Taxonomy" id="51028"/>
    <lineage>
        <taxon>Eukaryota</taxon>
        <taxon>Metazoa</taxon>
        <taxon>Ecdysozoa</taxon>
        <taxon>Nematoda</taxon>
        <taxon>Chromadorea</taxon>
        <taxon>Rhabditida</taxon>
        <taxon>Spirurina</taxon>
        <taxon>Oxyuridomorpha</taxon>
        <taxon>Oxyuroidea</taxon>
        <taxon>Oxyuridae</taxon>
        <taxon>Enterobius</taxon>
    </lineage>
</organism>
<evidence type="ECO:0000256" key="5">
    <source>
        <dbReference type="ARBA" id="ARBA00023242"/>
    </source>
</evidence>
<gene>
    <name evidence="8" type="ORF">EVEC_LOCUS3138</name>
</gene>
<dbReference type="WBParaSite" id="EVEC_0000343001-mRNA-1">
    <property type="protein sequence ID" value="EVEC_0000343001-mRNA-1"/>
    <property type="gene ID" value="EVEC_0000343001"/>
</dbReference>
<dbReference type="Gene3D" id="1.10.10.60">
    <property type="entry name" value="Homeodomain-like"/>
    <property type="match status" value="2"/>
</dbReference>
<dbReference type="GO" id="GO:0003677">
    <property type="term" value="F:DNA binding"/>
    <property type="evidence" value="ECO:0007669"/>
    <property type="project" value="UniProtKB-UniRule"/>
</dbReference>
<dbReference type="GO" id="GO:0005634">
    <property type="term" value="C:nucleus"/>
    <property type="evidence" value="ECO:0007669"/>
    <property type="project" value="UniProtKB-SubCell"/>
</dbReference>
<accession>A0A0N4V0I6</accession>
<dbReference type="AlphaFoldDB" id="A0A0N4V0I6"/>
<comment type="subcellular location">
    <subcellularLocation>
        <location evidence="1 6">Nucleus</location>
    </subcellularLocation>
</comment>
<dbReference type="Proteomes" id="UP000274131">
    <property type="component" value="Unassembled WGS sequence"/>
</dbReference>
<keyword evidence="2" id="KW-0805">Transcription regulation</keyword>
<dbReference type="GO" id="GO:0006357">
    <property type="term" value="P:regulation of transcription by RNA polymerase II"/>
    <property type="evidence" value="ECO:0007669"/>
    <property type="project" value="TreeGrafter"/>
</dbReference>
<evidence type="ECO:0000313" key="9">
    <source>
        <dbReference type="Proteomes" id="UP000274131"/>
    </source>
</evidence>
<dbReference type="InterPro" id="IPR009057">
    <property type="entry name" value="Homeodomain-like_sf"/>
</dbReference>